<reference evidence="2 3" key="1">
    <citation type="submission" date="2017-08" db="EMBL/GenBank/DDBJ databases">
        <title>Infants hospitalized years apart are colonized by the same room-sourced microbial strains.</title>
        <authorList>
            <person name="Brooks B."/>
            <person name="Olm M.R."/>
            <person name="Firek B.A."/>
            <person name="Baker R."/>
            <person name="Thomas B.C."/>
            <person name="Morowitz M.J."/>
            <person name="Banfield J.F."/>
        </authorList>
    </citation>
    <scope>NUCLEOTIDE SEQUENCE [LARGE SCALE GENOMIC DNA]</scope>
    <source>
        <strain evidence="2">S2_018_000_R2_104</strain>
    </source>
</reference>
<sequence>MVLRLFIFLAFLCLPFAAKADVVQLRGFIWGVSKQDVRQYEQAVFWEEGDDYLRFFEDAGGYRRVIEYDFRGNRLWRMHYDYRELTPPNPDIVMNLYYDQQRALSSLYGEPSSDRMTGRSGRSVRVRPENWGRFLYGGDLRLVSVLNILDTRITLQAYGEGQGFYKLFYTAEKMEREEDRTRQILNLPGQE</sequence>
<gene>
    <name evidence="2" type="ORF">DI626_07365</name>
</gene>
<evidence type="ECO:0000313" key="2">
    <source>
        <dbReference type="EMBL" id="PZO85444.1"/>
    </source>
</evidence>
<feature type="chain" id="PRO_5015892256" evidence="1">
    <location>
        <begin position="21"/>
        <end position="191"/>
    </location>
</feature>
<organism evidence="2 3">
    <name type="scientific">Micavibrio aeruginosavorus</name>
    <dbReference type="NCBI Taxonomy" id="349221"/>
    <lineage>
        <taxon>Bacteria</taxon>
        <taxon>Pseudomonadati</taxon>
        <taxon>Bdellovibrionota</taxon>
        <taxon>Bdellovibrionia</taxon>
        <taxon>Bdellovibrionales</taxon>
        <taxon>Pseudobdellovibrionaceae</taxon>
        <taxon>Micavibrio</taxon>
    </lineage>
</organism>
<accession>A0A2W4ZT10</accession>
<keyword evidence="1" id="KW-0732">Signal</keyword>
<comment type="caution">
    <text evidence="2">The sequence shown here is derived from an EMBL/GenBank/DDBJ whole genome shotgun (WGS) entry which is preliminary data.</text>
</comment>
<name>A0A2W4ZT10_9BACT</name>
<evidence type="ECO:0000313" key="3">
    <source>
        <dbReference type="Proteomes" id="UP000249557"/>
    </source>
</evidence>
<feature type="signal peptide" evidence="1">
    <location>
        <begin position="1"/>
        <end position="20"/>
    </location>
</feature>
<evidence type="ECO:0000256" key="1">
    <source>
        <dbReference type="SAM" id="SignalP"/>
    </source>
</evidence>
<dbReference type="Proteomes" id="UP000249557">
    <property type="component" value="Unassembled WGS sequence"/>
</dbReference>
<dbReference type="AlphaFoldDB" id="A0A2W4ZT10"/>
<dbReference type="EMBL" id="QFNK01000144">
    <property type="protein sequence ID" value="PZO85444.1"/>
    <property type="molecule type" value="Genomic_DNA"/>
</dbReference>
<protein>
    <submittedName>
        <fullName evidence="2">Uncharacterized protein</fullName>
    </submittedName>
</protein>
<proteinExistence type="predicted"/>